<protein>
    <submittedName>
        <fullName evidence="2">Uncharacterized protein</fullName>
    </submittedName>
</protein>
<keyword evidence="3" id="KW-1185">Reference proteome</keyword>
<dbReference type="AlphaFoldDB" id="A0A8K0WQ90"/>
<sequence length="190" mass="20480">MRSPPALSLHHAASPRPVSPTPLCPSSPVAFALALAPFCRASPSHVLPFSLLTAVDVCTVCLTPPVRPCGSACTLKPPGHCTHLTGSQCSIVRHVVGLIGCACSQAKSKRRRHINRWPSRAVFIAWPCLTAPRTAGKRFAIHGAQCCPSHGRRNTAPSRAWRSSENEARRLCRHHAMLVPSASYRPANCF</sequence>
<organism evidence="2 3">
    <name type="scientific">Stachybotrys elegans</name>
    <dbReference type="NCBI Taxonomy" id="80388"/>
    <lineage>
        <taxon>Eukaryota</taxon>
        <taxon>Fungi</taxon>
        <taxon>Dikarya</taxon>
        <taxon>Ascomycota</taxon>
        <taxon>Pezizomycotina</taxon>
        <taxon>Sordariomycetes</taxon>
        <taxon>Hypocreomycetidae</taxon>
        <taxon>Hypocreales</taxon>
        <taxon>Stachybotryaceae</taxon>
        <taxon>Stachybotrys</taxon>
    </lineage>
</organism>
<evidence type="ECO:0000313" key="3">
    <source>
        <dbReference type="Proteomes" id="UP000813444"/>
    </source>
</evidence>
<reference evidence="2" key="1">
    <citation type="journal article" date="2021" name="Nat. Commun.">
        <title>Genetic determinants of endophytism in the Arabidopsis root mycobiome.</title>
        <authorList>
            <person name="Mesny F."/>
            <person name="Miyauchi S."/>
            <person name="Thiergart T."/>
            <person name="Pickel B."/>
            <person name="Atanasova L."/>
            <person name="Karlsson M."/>
            <person name="Huettel B."/>
            <person name="Barry K.W."/>
            <person name="Haridas S."/>
            <person name="Chen C."/>
            <person name="Bauer D."/>
            <person name="Andreopoulos W."/>
            <person name="Pangilinan J."/>
            <person name="LaButti K."/>
            <person name="Riley R."/>
            <person name="Lipzen A."/>
            <person name="Clum A."/>
            <person name="Drula E."/>
            <person name="Henrissat B."/>
            <person name="Kohler A."/>
            <person name="Grigoriev I.V."/>
            <person name="Martin F.M."/>
            <person name="Hacquard S."/>
        </authorList>
    </citation>
    <scope>NUCLEOTIDE SEQUENCE</scope>
    <source>
        <strain evidence="2">MPI-CAGE-CH-0235</strain>
    </source>
</reference>
<gene>
    <name evidence="2" type="ORF">B0I35DRAFT_235452</name>
</gene>
<dbReference type="EMBL" id="JAGPNK010000007">
    <property type="protein sequence ID" value="KAH7318113.1"/>
    <property type="molecule type" value="Genomic_DNA"/>
</dbReference>
<evidence type="ECO:0000313" key="2">
    <source>
        <dbReference type="EMBL" id="KAH7318113.1"/>
    </source>
</evidence>
<evidence type="ECO:0000256" key="1">
    <source>
        <dbReference type="SAM" id="MobiDB-lite"/>
    </source>
</evidence>
<proteinExistence type="predicted"/>
<name>A0A8K0WQ90_9HYPO</name>
<comment type="caution">
    <text evidence="2">The sequence shown here is derived from an EMBL/GenBank/DDBJ whole genome shotgun (WGS) entry which is preliminary data.</text>
</comment>
<accession>A0A8K0WQ90</accession>
<feature type="region of interest" description="Disordered" evidence="1">
    <location>
        <begin position="1"/>
        <end position="20"/>
    </location>
</feature>
<dbReference type="Proteomes" id="UP000813444">
    <property type="component" value="Unassembled WGS sequence"/>
</dbReference>